<organism evidence="2">
    <name type="scientific">marine sediment metagenome</name>
    <dbReference type="NCBI Taxonomy" id="412755"/>
    <lineage>
        <taxon>unclassified sequences</taxon>
        <taxon>metagenomes</taxon>
        <taxon>ecological metagenomes</taxon>
    </lineage>
</organism>
<protein>
    <recommendedName>
        <fullName evidence="3">ZU5 domain-containing protein</fullName>
    </recommendedName>
</protein>
<evidence type="ECO:0008006" key="3">
    <source>
        <dbReference type="Google" id="ProtNLM"/>
    </source>
</evidence>
<dbReference type="AlphaFoldDB" id="X1RWW3"/>
<keyword evidence="1" id="KW-0812">Transmembrane</keyword>
<gene>
    <name evidence="2" type="ORF">S12H4_00815</name>
</gene>
<evidence type="ECO:0000313" key="2">
    <source>
        <dbReference type="EMBL" id="GAI59964.1"/>
    </source>
</evidence>
<feature type="transmembrane region" description="Helical" evidence="1">
    <location>
        <begin position="253"/>
        <end position="276"/>
    </location>
</feature>
<comment type="caution">
    <text evidence="2">The sequence shown here is derived from an EMBL/GenBank/DDBJ whole genome shotgun (WGS) entry which is preliminary data.</text>
</comment>
<reference evidence="2" key="1">
    <citation type="journal article" date="2014" name="Front. Microbiol.">
        <title>High frequency of phylogenetically diverse reductive dehalogenase-homologous genes in deep subseafloor sedimentary metagenomes.</title>
        <authorList>
            <person name="Kawai M."/>
            <person name="Futagami T."/>
            <person name="Toyoda A."/>
            <person name="Takaki Y."/>
            <person name="Nishi S."/>
            <person name="Hori S."/>
            <person name="Arai W."/>
            <person name="Tsubouchi T."/>
            <person name="Morono Y."/>
            <person name="Uchiyama I."/>
            <person name="Ito T."/>
            <person name="Fujiyama A."/>
            <person name="Inagaki F."/>
            <person name="Takami H."/>
        </authorList>
    </citation>
    <scope>NUCLEOTIDE SEQUENCE</scope>
    <source>
        <strain evidence="2">Expedition CK06-06</strain>
    </source>
</reference>
<accession>X1RWW3</accession>
<dbReference type="EMBL" id="BARW01000128">
    <property type="protein sequence ID" value="GAI59964.1"/>
    <property type="molecule type" value="Genomic_DNA"/>
</dbReference>
<keyword evidence="1" id="KW-0472">Membrane</keyword>
<name>X1RWW3_9ZZZZ</name>
<sequence length="281" mass="29957">MNKNLLNSTEISGGIFKCEELSISQIGTNTVNVNLSSRIDLQPSEDYEFELGLWIIYEFEEEIVEERRYIRGGSGGDGVAAPKMNVPVDPVTGAVTSTTTLSADGATLTIPEGTIVKDEEGNILSTPIFMLHTPTTAESVGAIAAFEFGPGGITFEPPIDLVIEYDPADIPEGFSESDLVIRMWDDTASEWIDLETTVDTTAHTATAKVSHFTIFALFAAAPVAPPPTPTPTPSPTATPTPTPAPTPIKEFPLIPIVVIVAIVVAAILASLALAYAMRRKK</sequence>
<keyword evidence="1" id="KW-1133">Transmembrane helix</keyword>
<evidence type="ECO:0000256" key="1">
    <source>
        <dbReference type="SAM" id="Phobius"/>
    </source>
</evidence>
<proteinExistence type="predicted"/>